<keyword evidence="3" id="KW-1185">Reference proteome</keyword>
<comment type="caution">
    <text evidence="2">The sequence shown here is derived from an EMBL/GenBank/DDBJ whole genome shotgun (WGS) entry which is preliminary data.</text>
</comment>
<protein>
    <submittedName>
        <fullName evidence="2">Uncharacterized protein</fullName>
    </submittedName>
</protein>
<dbReference type="Proteomes" id="UP000673691">
    <property type="component" value="Unassembled WGS sequence"/>
</dbReference>
<dbReference type="AlphaFoldDB" id="A0A8H7ZSB7"/>
<dbReference type="EMBL" id="JAEFCI010008397">
    <property type="protein sequence ID" value="KAG5458491.1"/>
    <property type="molecule type" value="Genomic_DNA"/>
</dbReference>
<gene>
    <name evidence="2" type="ORF">BJ554DRAFT_1270</name>
</gene>
<sequence length="361" mass="38971">HPETAATVARCVLRRPVASASPARRLSLPTWEGSFFTLPAAPSGKGKPQTGAFPPRGARYGSPCVDFLAAGFPGPGVGRRRLHLLHRDGTQRTEEERHEGAGRPRALWRTKRLRKRSNPNCPARRRFLGTARCWTFPAAGALSFGKGFSPDTRPRYLPRRQPRTAARAAKPFAVREVRKLLPASREDDGVLLGDWDEDVESWDDLGTENSDRDLHRAAQSLAASPSTKIKTPGAAAVADVSPAGSVLSPIRRAVADPLPPLPAHTLEEHEELLPSPFLADNVDAQELKDAMKALEQRREAEARGSGDGDCGAPEPQDDANADAGDPPPATMGGDVDDNLARMFHECVNISADGRMAESRSC</sequence>
<feature type="non-terminal residue" evidence="2">
    <location>
        <position position="1"/>
    </location>
</feature>
<feature type="region of interest" description="Disordered" evidence="1">
    <location>
        <begin position="296"/>
        <end position="337"/>
    </location>
</feature>
<organism evidence="2 3">
    <name type="scientific">Olpidium bornovanus</name>
    <dbReference type="NCBI Taxonomy" id="278681"/>
    <lineage>
        <taxon>Eukaryota</taxon>
        <taxon>Fungi</taxon>
        <taxon>Fungi incertae sedis</taxon>
        <taxon>Olpidiomycota</taxon>
        <taxon>Olpidiomycotina</taxon>
        <taxon>Olpidiomycetes</taxon>
        <taxon>Olpidiales</taxon>
        <taxon>Olpidiaceae</taxon>
        <taxon>Olpidium</taxon>
    </lineage>
</organism>
<evidence type="ECO:0000313" key="2">
    <source>
        <dbReference type="EMBL" id="KAG5458491.1"/>
    </source>
</evidence>
<reference evidence="2 3" key="1">
    <citation type="journal article" name="Sci. Rep.">
        <title>Genome-scale phylogenetic analyses confirm Olpidium as the closest living zoosporic fungus to the non-flagellated, terrestrial fungi.</title>
        <authorList>
            <person name="Chang Y."/>
            <person name="Rochon D."/>
            <person name="Sekimoto S."/>
            <person name="Wang Y."/>
            <person name="Chovatia M."/>
            <person name="Sandor L."/>
            <person name="Salamov A."/>
            <person name="Grigoriev I.V."/>
            <person name="Stajich J.E."/>
            <person name="Spatafora J.W."/>
        </authorList>
    </citation>
    <scope>NUCLEOTIDE SEQUENCE [LARGE SCALE GENOMIC DNA]</scope>
    <source>
        <strain evidence="2">S191</strain>
    </source>
</reference>
<evidence type="ECO:0000313" key="3">
    <source>
        <dbReference type="Proteomes" id="UP000673691"/>
    </source>
</evidence>
<accession>A0A8H7ZSB7</accession>
<evidence type="ECO:0000256" key="1">
    <source>
        <dbReference type="SAM" id="MobiDB-lite"/>
    </source>
</evidence>
<feature type="compositionally biased region" description="Basic and acidic residues" evidence="1">
    <location>
        <begin position="296"/>
        <end position="306"/>
    </location>
</feature>
<proteinExistence type="predicted"/>
<name>A0A8H7ZSB7_9FUNG</name>